<organism evidence="1 2">
    <name type="scientific">Hypholoma sublateritium (strain FD-334 SS-4)</name>
    <dbReference type="NCBI Taxonomy" id="945553"/>
    <lineage>
        <taxon>Eukaryota</taxon>
        <taxon>Fungi</taxon>
        <taxon>Dikarya</taxon>
        <taxon>Basidiomycota</taxon>
        <taxon>Agaricomycotina</taxon>
        <taxon>Agaricomycetes</taxon>
        <taxon>Agaricomycetidae</taxon>
        <taxon>Agaricales</taxon>
        <taxon>Agaricineae</taxon>
        <taxon>Strophariaceae</taxon>
        <taxon>Hypholoma</taxon>
    </lineage>
</organism>
<evidence type="ECO:0000313" key="2">
    <source>
        <dbReference type="Proteomes" id="UP000054270"/>
    </source>
</evidence>
<proteinExistence type="predicted"/>
<protein>
    <submittedName>
        <fullName evidence="1">Uncharacterized protein</fullName>
    </submittedName>
</protein>
<dbReference type="AlphaFoldDB" id="A0A0D2LFP8"/>
<reference evidence="2" key="1">
    <citation type="submission" date="2014-04" db="EMBL/GenBank/DDBJ databases">
        <title>Evolutionary Origins and Diversification of the Mycorrhizal Mutualists.</title>
        <authorList>
            <consortium name="DOE Joint Genome Institute"/>
            <consortium name="Mycorrhizal Genomics Consortium"/>
            <person name="Kohler A."/>
            <person name="Kuo A."/>
            <person name="Nagy L.G."/>
            <person name="Floudas D."/>
            <person name="Copeland A."/>
            <person name="Barry K.W."/>
            <person name="Cichocki N."/>
            <person name="Veneault-Fourrey C."/>
            <person name="LaButti K."/>
            <person name="Lindquist E.A."/>
            <person name="Lipzen A."/>
            <person name="Lundell T."/>
            <person name="Morin E."/>
            <person name="Murat C."/>
            <person name="Riley R."/>
            <person name="Ohm R."/>
            <person name="Sun H."/>
            <person name="Tunlid A."/>
            <person name="Henrissat B."/>
            <person name="Grigoriev I.V."/>
            <person name="Hibbett D.S."/>
            <person name="Martin F."/>
        </authorList>
    </citation>
    <scope>NUCLEOTIDE SEQUENCE [LARGE SCALE GENOMIC DNA]</scope>
    <source>
        <strain evidence="2">FD-334 SS-4</strain>
    </source>
</reference>
<accession>A0A0D2LFP8</accession>
<dbReference type="OrthoDB" id="3192097at2759"/>
<feature type="non-terminal residue" evidence="1">
    <location>
        <position position="68"/>
    </location>
</feature>
<evidence type="ECO:0000313" key="1">
    <source>
        <dbReference type="EMBL" id="KJA26462.1"/>
    </source>
</evidence>
<gene>
    <name evidence="1" type="ORF">HYPSUDRAFT_132787</name>
</gene>
<dbReference type="EMBL" id="KN817527">
    <property type="protein sequence ID" value="KJA26462.1"/>
    <property type="molecule type" value="Genomic_DNA"/>
</dbReference>
<keyword evidence="2" id="KW-1185">Reference proteome</keyword>
<dbReference type="OMA" id="AGHSAIY"/>
<name>A0A0D2LFP8_HYPSF</name>
<sequence>MAKGSEGLWIWDAITSSYFLHRCTIAMVLGDTLGSAKLNGLVGHTGLFGDRFSKVQGAKSSLQKGAKS</sequence>
<dbReference type="Proteomes" id="UP000054270">
    <property type="component" value="Unassembled WGS sequence"/>
</dbReference>